<sequence length="134" mass="14693">MPPPALSRSTTALPLPPALRGGDPLRRGEPVRPGPPTRSTRIRRRGGREVRNDEGRSCTDARAPLLRASPSPKTPRLLPPPLRYRDTLILVLGSSSLRGAATPRPHSRLGARALPAPALFRSAPRFRDRPRDRL</sequence>
<dbReference type="AlphaFoldDB" id="A0AAV7LQG9"/>
<dbReference type="Proteomes" id="UP001066276">
    <property type="component" value="Chromosome 11"/>
</dbReference>
<dbReference type="EMBL" id="JANPWB010000015">
    <property type="protein sequence ID" value="KAJ1093811.1"/>
    <property type="molecule type" value="Genomic_DNA"/>
</dbReference>
<reference evidence="2" key="1">
    <citation type="journal article" date="2022" name="bioRxiv">
        <title>Sequencing and chromosome-scale assembly of the giantPleurodeles waltlgenome.</title>
        <authorList>
            <person name="Brown T."/>
            <person name="Elewa A."/>
            <person name="Iarovenko S."/>
            <person name="Subramanian E."/>
            <person name="Araus A.J."/>
            <person name="Petzold A."/>
            <person name="Susuki M."/>
            <person name="Suzuki K.-i.T."/>
            <person name="Hayashi T."/>
            <person name="Toyoda A."/>
            <person name="Oliveira C."/>
            <person name="Osipova E."/>
            <person name="Leigh N.D."/>
            <person name="Simon A."/>
            <person name="Yun M.H."/>
        </authorList>
    </citation>
    <scope>NUCLEOTIDE SEQUENCE</scope>
    <source>
        <strain evidence="2">20211129_DDA</strain>
        <tissue evidence="2">Liver</tissue>
    </source>
</reference>
<comment type="caution">
    <text evidence="2">The sequence shown here is derived from an EMBL/GenBank/DDBJ whole genome shotgun (WGS) entry which is preliminary data.</text>
</comment>
<proteinExistence type="predicted"/>
<feature type="compositionally biased region" description="Basic and acidic residues" evidence="1">
    <location>
        <begin position="47"/>
        <end position="59"/>
    </location>
</feature>
<name>A0AAV7LQG9_PLEWA</name>
<evidence type="ECO:0000313" key="2">
    <source>
        <dbReference type="EMBL" id="KAJ1093811.1"/>
    </source>
</evidence>
<keyword evidence="3" id="KW-1185">Reference proteome</keyword>
<feature type="region of interest" description="Disordered" evidence="1">
    <location>
        <begin position="1"/>
        <end position="81"/>
    </location>
</feature>
<accession>A0AAV7LQG9</accession>
<organism evidence="2 3">
    <name type="scientific">Pleurodeles waltl</name>
    <name type="common">Iberian ribbed newt</name>
    <dbReference type="NCBI Taxonomy" id="8319"/>
    <lineage>
        <taxon>Eukaryota</taxon>
        <taxon>Metazoa</taxon>
        <taxon>Chordata</taxon>
        <taxon>Craniata</taxon>
        <taxon>Vertebrata</taxon>
        <taxon>Euteleostomi</taxon>
        <taxon>Amphibia</taxon>
        <taxon>Batrachia</taxon>
        <taxon>Caudata</taxon>
        <taxon>Salamandroidea</taxon>
        <taxon>Salamandridae</taxon>
        <taxon>Pleurodelinae</taxon>
        <taxon>Pleurodeles</taxon>
    </lineage>
</organism>
<gene>
    <name evidence="2" type="ORF">NDU88_006903</name>
</gene>
<protein>
    <submittedName>
        <fullName evidence="2">Uncharacterized protein</fullName>
    </submittedName>
</protein>
<evidence type="ECO:0000313" key="3">
    <source>
        <dbReference type="Proteomes" id="UP001066276"/>
    </source>
</evidence>
<evidence type="ECO:0000256" key="1">
    <source>
        <dbReference type="SAM" id="MobiDB-lite"/>
    </source>
</evidence>